<keyword evidence="2" id="KW-1185">Reference proteome</keyword>
<evidence type="ECO:0000313" key="2">
    <source>
        <dbReference type="Proteomes" id="UP001211907"/>
    </source>
</evidence>
<dbReference type="AlphaFoldDB" id="A0AAD5T3Q6"/>
<evidence type="ECO:0008006" key="3">
    <source>
        <dbReference type="Google" id="ProtNLM"/>
    </source>
</evidence>
<protein>
    <recommendedName>
        <fullName evidence="3">S-adenosyl-L-methionine-dependent methyltransferase</fullName>
    </recommendedName>
</protein>
<proteinExistence type="predicted"/>
<dbReference type="SUPFAM" id="SSF53335">
    <property type="entry name" value="S-adenosyl-L-methionine-dependent methyltransferases"/>
    <property type="match status" value="1"/>
</dbReference>
<sequence length="381" mass="41912">MGGSMSVPSPRSLALGLSREKSITQNSNGSNSIPAVPLPLPIPVHVQVPNAPPATNNTAACLSVDSDSDDSYWDLDVGFAPQAAVFDVTAAKTWHPNNSTSGRRSVDLREYHAIDSSDYVLPSDETEQSRVELEHYMLRHVFKNDIVCPPARALLETTSNAKVLDVGCAKGFWLDSVQKVYPEAEYHGVVRYRRNNTRTTTGSKTGENNDDNTFDYVHQRLLSAGIPKHCFVPVIAELIRVTKPGGFIELVEADMILANMGPKSSEYNKLFHEALSVKANFDALAGTNLSFYVKVQGKKVGKKGIRAARVPLNWNGPIGTMASGMVQEGLNALSDWLHTSFSMSRDEYQAMVAEFPSEWTEYQTVINYHVVYFQVAAGRNV</sequence>
<organism evidence="1 2">
    <name type="scientific">Physocladia obscura</name>
    <dbReference type="NCBI Taxonomy" id="109957"/>
    <lineage>
        <taxon>Eukaryota</taxon>
        <taxon>Fungi</taxon>
        <taxon>Fungi incertae sedis</taxon>
        <taxon>Chytridiomycota</taxon>
        <taxon>Chytridiomycota incertae sedis</taxon>
        <taxon>Chytridiomycetes</taxon>
        <taxon>Chytridiales</taxon>
        <taxon>Chytriomycetaceae</taxon>
        <taxon>Physocladia</taxon>
    </lineage>
</organism>
<gene>
    <name evidence="1" type="ORF">HK100_011023</name>
</gene>
<dbReference type="EMBL" id="JADGJH010000634">
    <property type="protein sequence ID" value="KAJ3125023.1"/>
    <property type="molecule type" value="Genomic_DNA"/>
</dbReference>
<name>A0AAD5T3Q6_9FUNG</name>
<accession>A0AAD5T3Q6</accession>
<evidence type="ECO:0000313" key="1">
    <source>
        <dbReference type="EMBL" id="KAJ3125023.1"/>
    </source>
</evidence>
<reference evidence="1" key="1">
    <citation type="submission" date="2020-05" db="EMBL/GenBank/DDBJ databases">
        <title>Phylogenomic resolution of chytrid fungi.</title>
        <authorList>
            <person name="Stajich J.E."/>
            <person name="Amses K."/>
            <person name="Simmons R."/>
            <person name="Seto K."/>
            <person name="Myers J."/>
            <person name="Bonds A."/>
            <person name="Quandt C.A."/>
            <person name="Barry K."/>
            <person name="Liu P."/>
            <person name="Grigoriev I."/>
            <person name="Longcore J.E."/>
            <person name="James T.Y."/>
        </authorList>
    </citation>
    <scope>NUCLEOTIDE SEQUENCE</scope>
    <source>
        <strain evidence="1">JEL0513</strain>
    </source>
</reference>
<comment type="caution">
    <text evidence="1">The sequence shown here is derived from an EMBL/GenBank/DDBJ whole genome shotgun (WGS) entry which is preliminary data.</text>
</comment>
<dbReference type="Gene3D" id="3.40.50.150">
    <property type="entry name" value="Vaccinia Virus protein VP39"/>
    <property type="match status" value="1"/>
</dbReference>
<dbReference type="Proteomes" id="UP001211907">
    <property type="component" value="Unassembled WGS sequence"/>
</dbReference>
<dbReference type="InterPro" id="IPR029063">
    <property type="entry name" value="SAM-dependent_MTases_sf"/>
</dbReference>